<evidence type="ECO:0000313" key="2">
    <source>
        <dbReference type="Proteomes" id="UP000078596"/>
    </source>
</evidence>
<accession>A0A191ZGB1</accession>
<dbReference type="STRING" id="1860122.A9404_05575"/>
<dbReference type="Proteomes" id="UP000078596">
    <property type="component" value="Chromosome"/>
</dbReference>
<dbReference type="OrthoDB" id="9799128at2"/>
<dbReference type="EMBL" id="CP016027">
    <property type="protein sequence ID" value="ANJ66919.1"/>
    <property type="molecule type" value="Genomic_DNA"/>
</dbReference>
<sequence>MVALKPFASPQRAIHSFHRDVHGDWYVKLECGHHQHTRHNPPWINRAWVENSFGRMAMLGTLLPCPHCARLIDTNQSGTGVL</sequence>
<keyword evidence="2" id="KW-1185">Reference proteome</keyword>
<organism evidence="1 2">
    <name type="scientific">Halothiobacillus diazotrophicus</name>
    <dbReference type="NCBI Taxonomy" id="1860122"/>
    <lineage>
        <taxon>Bacteria</taxon>
        <taxon>Pseudomonadati</taxon>
        <taxon>Pseudomonadota</taxon>
        <taxon>Gammaproteobacteria</taxon>
        <taxon>Chromatiales</taxon>
        <taxon>Halothiobacillaceae</taxon>
        <taxon>Halothiobacillus</taxon>
    </lineage>
</organism>
<dbReference type="AlphaFoldDB" id="A0A191ZGB1"/>
<dbReference type="Pfam" id="PF12088">
    <property type="entry name" value="DUF3565"/>
    <property type="match status" value="1"/>
</dbReference>
<name>A0A191ZGB1_9GAMM</name>
<dbReference type="RefSeq" id="WP_066099281.1">
    <property type="nucleotide sequence ID" value="NZ_CP016027.1"/>
</dbReference>
<reference evidence="1 2" key="1">
    <citation type="submission" date="2016-06" db="EMBL/GenBank/DDBJ databases">
        <title>Insight into the functional genes involving in sulfur oxidation in Pearl River water.</title>
        <authorList>
            <person name="Luo J."/>
            <person name="Tan X."/>
            <person name="Lin W."/>
        </authorList>
    </citation>
    <scope>NUCLEOTIDE SEQUENCE [LARGE SCALE GENOMIC DNA]</scope>
    <source>
        <strain evidence="1 2">LS2</strain>
    </source>
</reference>
<proteinExistence type="predicted"/>
<evidence type="ECO:0000313" key="1">
    <source>
        <dbReference type="EMBL" id="ANJ66919.1"/>
    </source>
</evidence>
<protein>
    <recommendedName>
        <fullName evidence="3">Pressure-regulated protein</fullName>
    </recommendedName>
</protein>
<evidence type="ECO:0008006" key="3">
    <source>
        <dbReference type="Google" id="ProtNLM"/>
    </source>
</evidence>
<dbReference type="InterPro" id="IPR021948">
    <property type="entry name" value="DUF3565"/>
</dbReference>
<gene>
    <name evidence="1" type="ORF">A9404_05575</name>
</gene>
<dbReference type="KEGG" id="haz:A9404_05575"/>